<keyword evidence="1 2" id="KW-0694">RNA-binding</keyword>
<dbReference type="SMART" id="SM00361">
    <property type="entry name" value="RRM_1"/>
    <property type="match status" value="2"/>
</dbReference>
<dbReference type="CDD" id="cd12320">
    <property type="entry name" value="RRM6_RBM19_RRM5_MRD1"/>
    <property type="match status" value="1"/>
</dbReference>
<feature type="region of interest" description="Disordered" evidence="3">
    <location>
        <begin position="555"/>
        <end position="587"/>
    </location>
</feature>
<dbReference type="GO" id="GO:0003723">
    <property type="term" value="F:RNA binding"/>
    <property type="evidence" value="ECO:0007669"/>
    <property type="project" value="UniProtKB-UniRule"/>
</dbReference>
<feature type="compositionally biased region" description="Acidic residues" evidence="3">
    <location>
        <begin position="227"/>
        <end position="242"/>
    </location>
</feature>
<keyword evidence="6" id="KW-1185">Reference proteome</keyword>
<feature type="domain" description="RRM" evidence="4">
    <location>
        <begin position="955"/>
        <end position="1032"/>
    </location>
</feature>
<dbReference type="InterPro" id="IPR003954">
    <property type="entry name" value="RRM_euk-type"/>
</dbReference>
<organism evidence="5 6">
    <name type="scientific">Pleodorina starrii</name>
    <dbReference type="NCBI Taxonomy" id="330485"/>
    <lineage>
        <taxon>Eukaryota</taxon>
        <taxon>Viridiplantae</taxon>
        <taxon>Chlorophyta</taxon>
        <taxon>core chlorophytes</taxon>
        <taxon>Chlorophyceae</taxon>
        <taxon>CS clade</taxon>
        <taxon>Chlamydomonadales</taxon>
        <taxon>Volvocaceae</taxon>
        <taxon>Pleodorina</taxon>
    </lineage>
</organism>
<comment type="caution">
    <text evidence="5">The sequence shown here is derived from an EMBL/GenBank/DDBJ whole genome shotgun (WGS) entry which is preliminary data.</text>
</comment>
<dbReference type="FunFam" id="3.30.70.330:FF:000442">
    <property type="entry name" value="Multiple RNA-binding domain-containing protein 1"/>
    <property type="match status" value="1"/>
</dbReference>
<feature type="compositionally biased region" description="Low complexity" evidence="3">
    <location>
        <begin position="773"/>
        <end position="802"/>
    </location>
</feature>
<feature type="compositionally biased region" description="Basic and acidic residues" evidence="3">
    <location>
        <begin position="304"/>
        <end position="314"/>
    </location>
</feature>
<feature type="compositionally biased region" description="Low complexity" evidence="3">
    <location>
        <begin position="199"/>
        <end position="223"/>
    </location>
</feature>
<evidence type="ECO:0000256" key="3">
    <source>
        <dbReference type="SAM" id="MobiDB-lite"/>
    </source>
</evidence>
<dbReference type="EMBL" id="BRXU01000001">
    <property type="protein sequence ID" value="GLC47821.1"/>
    <property type="molecule type" value="Genomic_DNA"/>
</dbReference>
<feature type="domain" description="RRM" evidence="4">
    <location>
        <begin position="450"/>
        <end position="528"/>
    </location>
</feature>
<dbReference type="SUPFAM" id="SSF54928">
    <property type="entry name" value="RNA-binding domain, RBD"/>
    <property type="match status" value="5"/>
</dbReference>
<dbReference type="PANTHER" id="PTHR10352">
    <property type="entry name" value="EUKARYOTIC TRANSLATION INITIATION FACTOR 3 SUBUNIT G"/>
    <property type="match status" value="1"/>
</dbReference>
<feature type="compositionally biased region" description="Basic and acidic residues" evidence="3">
    <location>
        <begin position="578"/>
        <end position="587"/>
    </location>
</feature>
<feature type="compositionally biased region" description="Low complexity" evidence="3">
    <location>
        <begin position="358"/>
        <end position="380"/>
    </location>
</feature>
<feature type="region of interest" description="Disordered" evidence="3">
    <location>
        <begin position="764"/>
        <end position="802"/>
    </location>
</feature>
<dbReference type="SMART" id="SM00360">
    <property type="entry name" value="RRM"/>
    <property type="match status" value="5"/>
</dbReference>
<dbReference type="CDD" id="cd12565">
    <property type="entry name" value="RRM1_MRD1"/>
    <property type="match status" value="1"/>
</dbReference>
<dbReference type="Gene3D" id="3.30.70.330">
    <property type="match status" value="5"/>
</dbReference>
<sequence length="1065" mass="109107">MPPDDAPALEVPPSSRLCVKNIPKYVDEARLKEFFSAKGEVTDVKVLRTKDGRSRQLGFIGFKSVEQAATALRYFDRSYMDTSKLAVEYARKVGDNQLPRAWSKHTAGTTANRKVTGPGAGAAVAADDKAAAGAGAEGKAAAAAAEGAKAAKGKKGKKGGEPLPEEEDPKLREFLALMQPRSKARIWGNDELPTAEDGAAAAAAAAAAAQAAAKKQAARSAAAGGMNEDDDGDDDDDDDDQYQDWTEAAARARRAGSGDGSDDEEMADAAGGGGGSDGEGGSGGGGGGGVRDEVVVNVAVSDLEYLRSRMRRWDEEDDEEEKEEDKGRRAGEEEEEEEDAAAAARGDQTGVGTSPRCAATAAGAAGKKAGGKKAAAGAAAERPRGRSGDAGTGGSDDPDADGDGDVDMADPADRDPGRRQGRGPSNPDATGGGDGGSGGDGEEEGILETGRLFVRNLAYTAREADLSDLFGAFGDLQEVHLVMDRETKRSKGLAYVQYQIPEDAVRAAQQLDGTIYQGRLLHILPAKRAPSATAAAAAAATAAAAAAAATDGGVEGGVEQAADGSTGGGRPGTSSFKAQREAQRKADAGNRAAWNTLFMRPDTVADAVAAHYGLSKAALLDPSAAAGGGGGRGGDSVAVRMALGEAQVIAATKQALAEAGVSVEALEAAAAASGKAATTKSVARSSTTLLVKNLPYSADEDELAELFGRCGPIARLVLPPARALALVEFTEPQDARAAFRSLAYKKYHHVPLYLEWAPADVFTAPAPPRNQDDTQAGGQQQQQQAARAAKPGGKGAKAAAPDPAALAASADADADGAGGGGSGAVVGTIYVKNLSFATVDAGLRKHFDGAVSAAGGCLHSAVVARKKAPEAEAKGGSKKGAKKGGQEGGVLSLGYGFVEVDSEEVAAAVIKKLQGSMLDGHKLALQLSRGRKAQAAGAAAPAKAAKKEAEGDGSTKLVVRNLAFEATKKDIQGLFNPFGHLKSCRLPKKFDGSHRGFAFVEFVTKQEARNALEGVGGTHLYGRRLVVEYAREDDTLDDIRNKTAAKFKRDGEIEAGEAPAKRLKV</sequence>
<feature type="domain" description="RRM" evidence="4">
    <location>
        <begin position="827"/>
        <end position="930"/>
    </location>
</feature>
<evidence type="ECO:0000256" key="1">
    <source>
        <dbReference type="ARBA" id="ARBA00022884"/>
    </source>
</evidence>
<feature type="compositionally biased region" description="Gly residues" evidence="3">
    <location>
        <begin position="270"/>
        <end position="289"/>
    </location>
</feature>
<reference evidence="5 6" key="1">
    <citation type="journal article" date="2023" name="Commun. Biol.">
        <title>Reorganization of the ancestral sex-determining regions during the evolution of trioecy in Pleodorina starrii.</title>
        <authorList>
            <person name="Takahashi K."/>
            <person name="Suzuki S."/>
            <person name="Kawai-Toyooka H."/>
            <person name="Yamamoto K."/>
            <person name="Hamaji T."/>
            <person name="Ootsuki R."/>
            <person name="Yamaguchi H."/>
            <person name="Kawachi M."/>
            <person name="Higashiyama T."/>
            <person name="Nozaki H."/>
        </authorList>
    </citation>
    <scope>NUCLEOTIDE SEQUENCE [LARGE SCALE GENOMIC DNA]</scope>
    <source>
        <strain evidence="5 6">NIES-4479</strain>
    </source>
</reference>
<feature type="region of interest" description="Disordered" evidence="3">
    <location>
        <begin position="147"/>
        <end position="169"/>
    </location>
</feature>
<proteinExistence type="predicted"/>
<evidence type="ECO:0000256" key="2">
    <source>
        <dbReference type="PROSITE-ProRule" id="PRU00176"/>
    </source>
</evidence>
<dbReference type="AlphaFoldDB" id="A0A9W6EXB0"/>
<dbReference type="InterPro" id="IPR034423">
    <property type="entry name" value="RBM19_RRM5"/>
</dbReference>
<feature type="compositionally biased region" description="Gly residues" evidence="3">
    <location>
        <begin position="430"/>
        <end position="439"/>
    </location>
</feature>
<evidence type="ECO:0000313" key="6">
    <source>
        <dbReference type="Proteomes" id="UP001165080"/>
    </source>
</evidence>
<feature type="domain" description="RRM" evidence="4">
    <location>
        <begin position="15"/>
        <end position="92"/>
    </location>
</feature>
<dbReference type="OrthoDB" id="439639at2759"/>
<feature type="compositionally biased region" description="Acidic residues" evidence="3">
    <location>
        <begin position="396"/>
        <end position="410"/>
    </location>
</feature>
<protein>
    <recommendedName>
        <fullName evidence="4">RRM domain-containing protein</fullName>
    </recommendedName>
</protein>
<dbReference type="CDD" id="cd12318">
    <property type="entry name" value="RRM5_RBM19_like"/>
    <property type="match status" value="1"/>
</dbReference>
<dbReference type="InterPro" id="IPR012677">
    <property type="entry name" value="Nucleotide-bd_a/b_plait_sf"/>
</dbReference>
<dbReference type="PROSITE" id="PS50102">
    <property type="entry name" value="RRM"/>
    <property type="match status" value="5"/>
</dbReference>
<dbReference type="Proteomes" id="UP001165080">
    <property type="component" value="Unassembled WGS sequence"/>
</dbReference>
<dbReference type="InterPro" id="IPR000504">
    <property type="entry name" value="RRM_dom"/>
</dbReference>
<feature type="region of interest" description="Disordered" evidence="3">
    <location>
        <begin position="197"/>
        <end position="444"/>
    </location>
</feature>
<name>A0A9W6EXB0_9CHLO</name>
<evidence type="ECO:0000313" key="5">
    <source>
        <dbReference type="EMBL" id="GLC47821.1"/>
    </source>
</evidence>
<accession>A0A9W6EXB0</accession>
<dbReference type="InterPro" id="IPR035979">
    <property type="entry name" value="RBD_domain_sf"/>
</dbReference>
<evidence type="ECO:0000259" key="4">
    <source>
        <dbReference type="PROSITE" id="PS50102"/>
    </source>
</evidence>
<feature type="domain" description="RRM" evidence="4">
    <location>
        <begin position="687"/>
        <end position="759"/>
    </location>
</feature>
<dbReference type="Pfam" id="PF00076">
    <property type="entry name" value="RRM_1"/>
    <property type="match status" value="4"/>
</dbReference>
<dbReference type="CDD" id="cd12317">
    <property type="entry name" value="RRM4_RBM19_RRM3_MRD1"/>
    <property type="match status" value="1"/>
</dbReference>
<gene>
    <name evidence="5" type="primary">PLEST000598</name>
    <name evidence="5" type="ORF">PLESTB_000029300</name>
</gene>